<keyword evidence="3 8" id="KW-0805">Transcription regulation</keyword>
<dbReference type="NCBIfam" id="NF001261">
    <property type="entry name" value="PRK00226.1-2"/>
    <property type="match status" value="1"/>
</dbReference>
<dbReference type="GO" id="GO:0003677">
    <property type="term" value="F:DNA binding"/>
    <property type="evidence" value="ECO:0007669"/>
    <property type="project" value="UniProtKB-UniRule"/>
</dbReference>
<evidence type="ECO:0000256" key="5">
    <source>
        <dbReference type="ARBA" id="ARBA00023163"/>
    </source>
</evidence>
<keyword evidence="12" id="KW-0251">Elongation factor</keyword>
<organism evidence="12 13">
    <name type="scientific">Inquilinus limosus MP06</name>
    <dbReference type="NCBI Taxonomy" id="1398085"/>
    <lineage>
        <taxon>Bacteria</taxon>
        <taxon>Pseudomonadati</taxon>
        <taxon>Pseudomonadota</taxon>
        <taxon>Alphaproteobacteria</taxon>
        <taxon>Rhodospirillales</taxon>
        <taxon>Rhodospirillaceae</taxon>
        <taxon>Inquilinus</taxon>
    </lineage>
</organism>
<dbReference type="NCBIfam" id="NF001264">
    <property type="entry name" value="PRK00226.1-5"/>
    <property type="match status" value="1"/>
</dbReference>
<evidence type="ECO:0000256" key="2">
    <source>
        <dbReference type="ARBA" id="ARBA00013729"/>
    </source>
</evidence>
<dbReference type="SUPFAM" id="SSF54534">
    <property type="entry name" value="FKBP-like"/>
    <property type="match status" value="1"/>
</dbReference>
<dbReference type="InterPro" id="IPR023459">
    <property type="entry name" value="Tscrpt_elong_fac_GreA/B_fam"/>
</dbReference>
<dbReference type="Gene3D" id="3.10.50.30">
    <property type="entry name" value="Transcription elongation factor, GreA/GreB, C-terminal domain"/>
    <property type="match status" value="1"/>
</dbReference>
<evidence type="ECO:0000256" key="8">
    <source>
        <dbReference type="HAMAP-Rule" id="MF_00105"/>
    </source>
</evidence>
<dbReference type="Proteomes" id="UP000029995">
    <property type="component" value="Unassembled WGS sequence"/>
</dbReference>
<name>A0A0A0CZM9_9PROT</name>
<dbReference type="InterPro" id="IPR036953">
    <property type="entry name" value="GreA/GreB_C_sf"/>
</dbReference>
<evidence type="ECO:0000259" key="10">
    <source>
        <dbReference type="Pfam" id="PF01272"/>
    </source>
</evidence>
<dbReference type="GO" id="GO:0070063">
    <property type="term" value="F:RNA polymerase binding"/>
    <property type="evidence" value="ECO:0007669"/>
    <property type="project" value="InterPro"/>
</dbReference>
<keyword evidence="5 8" id="KW-0804">Transcription</keyword>
<dbReference type="PANTHER" id="PTHR30437">
    <property type="entry name" value="TRANSCRIPTION ELONGATION FACTOR GREA"/>
    <property type="match status" value="1"/>
</dbReference>
<dbReference type="HAMAP" id="MF_00105">
    <property type="entry name" value="GreA_GreB"/>
    <property type="match status" value="1"/>
</dbReference>
<dbReference type="Pfam" id="PF03449">
    <property type="entry name" value="GreA_GreB_N"/>
    <property type="match status" value="1"/>
</dbReference>
<dbReference type="FunFam" id="1.10.287.180:FF:000001">
    <property type="entry name" value="Transcription elongation factor GreA"/>
    <property type="match status" value="1"/>
</dbReference>
<dbReference type="GO" id="GO:0006354">
    <property type="term" value="P:DNA-templated transcription elongation"/>
    <property type="evidence" value="ECO:0007669"/>
    <property type="project" value="TreeGrafter"/>
</dbReference>
<dbReference type="SUPFAM" id="SSF46557">
    <property type="entry name" value="GreA transcript cleavage protein, N-terminal domain"/>
    <property type="match status" value="1"/>
</dbReference>
<dbReference type="PIRSF" id="PIRSF006092">
    <property type="entry name" value="GreA_GreB"/>
    <property type="match status" value="1"/>
</dbReference>
<evidence type="ECO:0000313" key="13">
    <source>
        <dbReference type="Proteomes" id="UP000029995"/>
    </source>
</evidence>
<evidence type="ECO:0000256" key="9">
    <source>
        <dbReference type="RuleBase" id="RU000556"/>
    </source>
</evidence>
<gene>
    <name evidence="8" type="primary">greA</name>
    <name evidence="12" type="ORF">P409_24505</name>
</gene>
<dbReference type="Gene3D" id="1.10.287.180">
    <property type="entry name" value="Transcription elongation factor, GreA/GreB, N-terminal domain"/>
    <property type="match status" value="1"/>
</dbReference>
<dbReference type="FunFam" id="3.10.50.30:FF:000001">
    <property type="entry name" value="Transcription elongation factor GreA"/>
    <property type="match status" value="1"/>
</dbReference>
<dbReference type="RefSeq" id="WP_034844768.1">
    <property type="nucleotide sequence ID" value="NZ_JANX01000414.1"/>
</dbReference>
<dbReference type="GO" id="GO:0032784">
    <property type="term" value="P:regulation of DNA-templated transcription elongation"/>
    <property type="evidence" value="ECO:0007669"/>
    <property type="project" value="UniProtKB-UniRule"/>
</dbReference>
<dbReference type="GO" id="GO:0003746">
    <property type="term" value="F:translation elongation factor activity"/>
    <property type="evidence" value="ECO:0007669"/>
    <property type="project" value="UniProtKB-KW"/>
</dbReference>
<comment type="similarity">
    <text evidence="1 8 9">Belongs to the GreA/GreB family.</text>
</comment>
<dbReference type="PROSITE" id="PS00829">
    <property type="entry name" value="GREAB_1"/>
    <property type="match status" value="1"/>
</dbReference>
<evidence type="ECO:0000313" key="12">
    <source>
        <dbReference type="EMBL" id="KGM31906.1"/>
    </source>
</evidence>
<dbReference type="InterPro" id="IPR022691">
    <property type="entry name" value="Tscrpt_elong_fac_GreA/B_N"/>
</dbReference>
<dbReference type="NCBIfam" id="NF001263">
    <property type="entry name" value="PRK00226.1-4"/>
    <property type="match status" value="1"/>
</dbReference>
<keyword evidence="12" id="KW-0648">Protein biosynthesis</keyword>
<dbReference type="EMBL" id="JANX01000414">
    <property type="protein sequence ID" value="KGM31906.1"/>
    <property type="molecule type" value="Genomic_DNA"/>
</dbReference>
<comment type="function">
    <text evidence="6 8 9">Necessary for efficient RNA polymerase transcription elongation past template-encoded arresting sites. The arresting sites in DNA have the property of trapping a certain fraction of elongating RNA polymerases that pass through, resulting in locked ternary complexes. Cleavage of the nascent transcript by cleavage factors such as GreA or GreB allows the resumption of elongation from the new 3'terminus. GreA releases sequences of 2 to 3 nucleotides.</text>
</comment>
<feature type="domain" description="Transcription elongation factor GreA/GreB N-terminal" evidence="11">
    <location>
        <begin position="4"/>
        <end position="74"/>
    </location>
</feature>
<sequence length="157" mass="17309">MEKVPMTAAGYNRLQEELKHLKSVARPEVIKAIAEAREHGDLSENAEYHAARERQSFIEGRVMELEDRISRADIIDTSKLSGDTVKFGATVTLADEDTDEEITYQIVGQDESDIKEGRLSITAPLARSLIGKAEGDQVEVTTPGGSKSYEIVTVQFV</sequence>
<accession>A0A0A0CZM9</accession>
<dbReference type="InterPro" id="IPR006359">
    <property type="entry name" value="Tscrpt_elong_fac_GreA"/>
</dbReference>
<evidence type="ECO:0000256" key="6">
    <source>
        <dbReference type="ARBA" id="ARBA00024916"/>
    </source>
</evidence>
<dbReference type="PANTHER" id="PTHR30437:SF4">
    <property type="entry name" value="TRANSCRIPTION ELONGATION FACTOR GREA"/>
    <property type="match status" value="1"/>
</dbReference>
<reference evidence="12 13" key="1">
    <citation type="submission" date="2014-01" db="EMBL/GenBank/DDBJ databases">
        <title>Genome sequence determination for a cystic fibrosis isolate, Inquilinus limosus.</title>
        <authorList>
            <person name="Pino M."/>
            <person name="Di Conza J."/>
            <person name="Gutkind G."/>
        </authorList>
    </citation>
    <scope>NUCLEOTIDE SEQUENCE [LARGE SCALE GENOMIC DNA]</scope>
    <source>
        <strain evidence="12 13">MP06</strain>
    </source>
</reference>
<keyword evidence="4 8" id="KW-0238">DNA-binding</keyword>
<dbReference type="OrthoDB" id="9808774at2"/>
<dbReference type="InterPro" id="IPR018151">
    <property type="entry name" value="TF_GreA/GreB_CS"/>
</dbReference>
<dbReference type="InterPro" id="IPR028624">
    <property type="entry name" value="Tscrpt_elong_fac_GreA/B"/>
</dbReference>
<evidence type="ECO:0000256" key="7">
    <source>
        <dbReference type="ARBA" id="ARBA00030776"/>
    </source>
</evidence>
<dbReference type="InterPro" id="IPR036805">
    <property type="entry name" value="Tscrpt_elong_fac_GreA/B_N_sf"/>
</dbReference>
<evidence type="ECO:0000259" key="11">
    <source>
        <dbReference type="Pfam" id="PF03449"/>
    </source>
</evidence>
<comment type="caution">
    <text evidence="12">The sequence shown here is derived from an EMBL/GenBank/DDBJ whole genome shotgun (WGS) entry which is preliminary data.</text>
</comment>
<evidence type="ECO:0000256" key="4">
    <source>
        <dbReference type="ARBA" id="ARBA00023125"/>
    </source>
</evidence>
<dbReference type="AlphaFoldDB" id="A0A0A0CZM9"/>
<proteinExistence type="inferred from homology"/>
<feature type="domain" description="Transcription elongation factor GreA/GreB C-terminal" evidence="10">
    <location>
        <begin position="82"/>
        <end position="155"/>
    </location>
</feature>
<dbReference type="NCBIfam" id="TIGR01462">
    <property type="entry name" value="greA"/>
    <property type="match status" value="1"/>
</dbReference>
<evidence type="ECO:0000256" key="1">
    <source>
        <dbReference type="ARBA" id="ARBA00008213"/>
    </source>
</evidence>
<dbReference type="Pfam" id="PF01272">
    <property type="entry name" value="GreA_GreB"/>
    <property type="match status" value="1"/>
</dbReference>
<dbReference type="InterPro" id="IPR001437">
    <property type="entry name" value="Tscrpt_elong_fac_GreA/B_C"/>
</dbReference>
<protein>
    <recommendedName>
        <fullName evidence="2 8">Transcription elongation factor GreA</fullName>
    </recommendedName>
    <alternativeName>
        <fullName evidence="7 8">Transcript cleavage factor GreA</fullName>
    </alternativeName>
</protein>
<evidence type="ECO:0000256" key="3">
    <source>
        <dbReference type="ARBA" id="ARBA00023015"/>
    </source>
</evidence>